<dbReference type="RefSeq" id="WP_130522743.1">
    <property type="nucleotide sequence ID" value="NZ_SHLZ01000003.1"/>
</dbReference>
<protein>
    <submittedName>
        <fullName evidence="1">Uncharacterized protein</fullName>
    </submittedName>
</protein>
<name>A0A4Q8M0K1_9GAMM</name>
<dbReference type="EMBL" id="SHMF01000001">
    <property type="protein sequence ID" value="TAA37810.1"/>
    <property type="molecule type" value="Genomic_DNA"/>
</dbReference>
<accession>A0A4Q8M0K1</accession>
<evidence type="ECO:0000313" key="1">
    <source>
        <dbReference type="EMBL" id="TAA37810.1"/>
    </source>
</evidence>
<dbReference type="AlphaFoldDB" id="A0A4Q8M0K1"/>
<organism evidence="1 2">
    <name type="scientific">Pseudoxanthomonas winnipegensis</name>
    <dbReference type="NCBI Taxonomy" id="2480810"/>
    <lineage>
        <taxon>Bacteria</taxon>
        <taxon>Pseudomonadati</taxon>
        <taxon>Pseudomonadota</taxon>
        <taxon>Gammaproteobacteria</taxon>
        <taxon>Lysobacterales</taxon>
        <taxon>Lysobacteraceae</taxon>
        <taxon>Pseudoxanthomonas</taxon>
    </lineage>
</organism>
<sequence>MGSLTEEREQSMRTPYVPHVFGDAVDQKLRSRAGWVTAAVVSSIPWPKKDVWIKYSGDDFILRGTENGAQPSAPSITVPGNRDELEQCLGRVYRLTSVLGWFMGGYVDVVEVISGSHPFGFGAQMRNAYSSVGQAGSRSFECNHMPIIEDENVRIALAFWREGERLTRVHDSYAFLSYFKVIESQYGGGRQREAWFNRNIDLIAGDAAARVAQLRADGADVGRHLYDSGRNAVAHASFGGGIVDPDIPADRRRISADLVLMRELARRYIREDLGVPTGRSLYRTRNRLEPWEALVDPAALLILKAGGAPDAASLGLEGLQVDLALWPDQPMEGLRQLTMRVDAVHEGAVRILLFNDRMTIMFAFVLDFRNGRIHTQLDNSGLLQNDAHSPIERDIREFATVFHRVIGNAVVEIQLQGYEPIDCEVVIPVNIIPRDAEEAVEEAVQAFRQQQSEKQ</sequence>
<comment type="caution">
    <text evidence="1">The sequence shown here is derived from an EMBL/GenBank/DDBJ whole genome shotgun (WGS) entry which is preliminary data.</text>
</comment>
<proteinExistence type="predicted"/>
<dbReference type="InterPro" id="IPR035383">
    <property type="entry name" value="MauJ"/>
</dbReference>
<dbReference type="Pfam" id="PF17419">
    <property type="entry name" value="MauJ"/>
    <property type="match status" value="1"/>
</dbReference>
<evidence type="ECO:0000313" key="2">
    <source>
        <dbReference type="Proteomes" id="UP000292087"/>
    </source>
</evidence>
<reference evidence="1 2" key="1">
    <citation type="submission" date="2019-02" db="EMBL/GenBank/DDBJ databases">
        <title>WGS of Pseudoxanthomonas species novum from clinical isolates.</title>
        <authorList>
            <person name="Bernier A.-M."/>
            <person name="Bernard K."/>
            <person name="Vachon A."/>
        </authorList>
    </citation>
    <scope>NUCLEOTIDE SEQUENCE [LARGE SCALE GENOMIC DNA]</scope>
    <source>
        <strain evidence="1 2">NML140781</strain>
    </source>
</reference>
<gene>
    <name evidence="1" type="ORF">EA656_03895</name>
</gene>
<dbReference type="Proteomes" id="UP000292087">
    <property type="component" value="Unassembled WGS sequence"/>
</dbReference>